<dbReference type="Proteomes" id="UP000268093">
    <property type="component" value="Unassembled WGS sequence"/>
</dbReference>
<gene>
    <name evidence="11" type="ORF">BC936DRAFT_148365</name>
</gene>
<feature type="domain" description="C2H2-type" evidence="10">
    <location>
        <begin position="25"/>
        <end position="47"/>
    </location>
</feature>
<evidence type="ECO:0000313" key="12">
    <source>
        <dbReference type="Proteomes" id="UP000268093"/>
    </source>
</evidence>
<dbReference type="SUPFAM" id="SSF57667">
    <property type="entry name" value="beta-beta-alpha zinc fingers"/>
    <property type="match status" value="2"/>
</dbReference>
<keyword evidence="5" id="KW-0677">Repeat</keyword>
<proteinExistence type="inferred from homology"/>
<dbReference type="OrthoDB" id="19329at2759"/>
<dbReference type="InterPro" id="IPR036236">
    <property type="entry name" value="Znf_C2H2_sf"/>
</dbReference>
<keyword evidence="6 11" id="KW-0863">Zinc-finger</keyword>
<dbReference type="InterPro" id="IPR040025">
    <property type="entry name" value="Znf622/Rei1/Reh1"/>
</dbReference>
<dbReference type="GO" id="GO:0030687">
    <property type="term" value="C:preribosome, large subunit precursor"/>
    <property type="evidence" value="ECO:0007669"/>
    <property type="project" value="TreeGrafter"/>
</dbReference>
<evidence type="ECO:0000256" key="4">
    <source>
        <dbReference type="ARBA" id="ARBA00022723"/>
    </source>
</evidence>
<dbReference type="InterPro" id="IPR022755">
    <property type="entry name" value="Znf_C2H2_jaz"/>
</dbReference>
<dbReference type="PANTHER" id="PTHR13182:SF8">
    <property type="entry name" value="CYTOPLASMIC 60S SUBUNIT BIOGENESIS FACTOR ZNF622"/>
    <property type="match status" value="1"/>
</dbReference>
<dbReference type="GO" id="GO:0003676">
    <property type="term" value="F:nucleic acid binding"/>
    <property type="evidence" value="ECO:0007669"/>
    <property type="project" value="InterPro"/>
</dbReference>
<dbReference type="AlphaFoldDB" id="A0A433D378"/>
<dbReference type="PANTHER" id="PTHR13182">
    <property type="entry name" value="ZINC FINGER PROTEIN 622"/>
    <property type="match status" value="1"/>
</dbReference>
<comment type="similarity">
    <text evidence="8">Belongs to the REI1 family.</text>
</comment>
<dbReference type="EMBL" id="RBNI01007525">
    <property type="protein sequence ID" value="RUP45288.1"/>
    <property type="molecule type" value="Genomic_DNA"/>
</dbReference>
<evidence type="ECO:0000256" key="9">
    <source>
        <dbReference type="SAM" id="MobiDB-lite"/>
    </source>
</evidence>
<evidence type="ECO:0000259" key="10">
    <source>
        <dbReference type="PROSITE" id="PS00028"/>
    </source>
</evidence>
<dbReference type="SMART" id="SM00451">
    <property type="entry name" value="ZnF_U1"/>
    <property type="match status" value="2"/>
</dbReference>
<feature type="region of interest" description="Disordered" evidence="9">
    <location>
        <begin position="103"/>
        <end position="149"/>
    </location>
</feature>
<name>A0A433D378_9FUNG</name>
<keyword evidence="7" id="KW-0862">Zinc</keyword>
<evidence type="ECO:0000256" key="6">
    <source>
        <dbReference type="ARBA" id="ARBA00022771"/>
    </source>
</evidence>
<evidence type="ECO:0000256" key="1">
    <source>
        <dbReference type="ARBA" id="ARBA00004496"/>
    </source>
</evidence>
<dbReference type="GO" id="GO:0008270">
    <property type="term" value="F:zinc ion binding"/>
    <property type="evidence" value="ECO:0007669"/>
    <property type="project" value="UniProtKB-KW"/>
</dbReference>
<comment type="caution">
    <text evidence="11">The sequence shown here is derived from an EMBL/GenBank/DDBJ whole genome shotgun (WGS) entry which is preliminary data.</text>
</comment>
<comment type="subcellular location">
    <subcellularLocation>
        <location evidence="1">Cytoplasm</location>
    </subcellularLocation>
</comment>
<evidence type="ECO:0000256" key="5">
    <source>
        <dbReference type="ARBA" id="ARBA00022737"/>
    </source>
</evidence>
<feature type="domain" description="C2H2-type" evidence="10">
    <location>
        <begin position="90"/>
        <end position="112"/>
    </location>
</feature>
<protein>
    <submittedName>
        <fullName evidence="11">C2H2 type zinc-finger-domain-containing protein</fullName>
    </submittedName>
</protein>
<keyword evidence="2" id="KW-0963">Cytoplasm</keyword>
<organism evidence="11 12">
    <name type="scientific">Jimgerdemannia flammicorona</name>
    <dbReference type="NCBI Taxonomy" id="994334"/>
    <lineage>
        <taxon>Eukaryota</taxon>
        <taxon>Fungi</taxon>
        <taxon>Fungi incertae sedis</taxon>
        <taxon>Mucoromycota</taxon>
        <taxon>Mucoromycotina</taxon>
        <taxon>Endogonomycetes</taxon>
        <taxon>Endogonales</taxon>
        <taxon>Endogonaceae</taxon>
        <taxon>Jimgerdemannia</taxon>
    </lineage>
</organism>
<reference evidence="11 12" key="1">
    <citation type="journal article" date="2018" name="New Phytol.">
        <title>Phylogenomics of Endogonaceae and evolution of mycorrhizas within Mucoromycota.</title>
        <authorList>
            <person name="Chang Y."/>
            <person name="Desiro A."/>
            <person name="Na H."/>
            <person name="Sandor L."/>
            <person name="Lipzen A."/>
            <person name="Clum A."/>
            <person name="Barry K."/>
            <person name="Grigoriev I.V."/>
            <person name="Martin F.M."/>
            <person name="Stajich J.E."/>
            <person name="Smith M.E."/>
            <person name="Bonito G."/>
            <person name="Spatafora J.W."/>
        </authorList>
    </citation>
    <scope>NUCLEOTIDE SEQUENCE [LARGE SCALE GENOMIC DNA]</scope>
    <source>
        <strain evidence="11 12">GMNB39</strain>
    </source>
</reference>
<dbReference type="SMART" id="SM00355">
    <property type="entry name" value="ZnF_C2H2"/>
    <property type="match status" value="4"/>
</dbReference>
<dbReference type="InterPro" id="IPR013087">
    <property type="entry name" value="Znf_C2H2_type"/>
</dbReference>
<accession>A0A433D378</accession>
<keyword evidence="4" id="KW-0479">Metal-binding</keyword>
<evidence type="ECO:0000313" key="11">
    <source>
        <dbReference type="EMBL" id="RUP45288.1"/>
    </source>
</evidence>
<evidence type="ECO:0000256" key="7">
    <source>
        <dbReference type="ARBA" id="ARBA00022833"/>
    </source>
</evidence>
<dbReference type="InterPro" id="IPR041661">
    <property type="entry name" value="ZN622/Rei1/Reh1_Znf-C2H2"/>
</dbReference>
<sequence>MTDITQQQPTLASQPSAPRSSLFTCLACHVAFHTAENQRNHYRTDWHRYNLKRKVAELPPVSAEQFAQKILAQQAKDKEQAGKNSFQAECEVCSKVYSTENAHTNHLQSKKHKETEQKAAELAARRSLQQASAPTTPTPKDDASSITTARTAETVSLTVTDETTEAEMLSLIDKKIETSARLTDQDCLFCSARSATFDANMTHMTKAHSFFIPDLEYLVDLAGLIRYLGEKVSVGNVCLYCNGKGRGMRSLKAVQKHMVDKGHCKIAYDAEDDIMEVVDFYDFTSSYPDAEGNAEMTEAADDTAKAGAETELVGGKIELGEDEMELILPSGARIGHRSLARYYKQSLRPEESRDSVLINRLITQYDADSNFASSGYRRTGSGPRARFLITDGRTGARGPTEAYQASRHDFDFRARIGIKANKLQHHYREQIL</sequence>
<dbReference type="GO" id="GO:0005737">
    <property type="term" value="C:cytoplasm"/>
    <property type="evidence" value="ECO:0007669"/>
    <property type="project" value="UniProtKB-SubCell"/>
</dbReference>
<dbReference type="Gene3D" id="3.30.160.60">
    <property type="entry name" value="Classic Zinc Finger"/>
    <property type="match status" value="1"/>
</dbReference>
<evidence type="ECO:0000256" key="3">
    <source>
        <dbReference type="ARBA" id="ARBA00022517"/>
    </source>
</evidence>
<keyword evidence="3" id="KW-0690">Ribosome biogenesis</keyword>
<evidence type="ECO:0000256" key="2">
    <source>
        <dbReference type="ARBA" id="ARBA00022490"/>
    </source>
</evidence>
<keyword evidence="12" id="KW-1185">Reference proteome</keyword>
<dbReference type="GO" id="GO:0042273">
    <property type="term" value="P:ribosomal large subunit biogenesis"/>
    <property type="evidence" value="ECO:0007669"/>
    <property type="project" value="UniProtKB-ARBA"/>
</dbReference>
<dbReference type="InterPro" id="IPR003604">
    <property type="entry name" value="Matrin/U1-like-C_Znf_C2H2"/>
</dbReference>
<dbReference type="PROSITE" id="PS00028">
    <property type="entry name" value="ZINC_FINGER_C2H2_1"/>
    <property type="match status" value="2"/>
</dbReference>
<evidence type="ECO:0000256" key="8">
    <source>
        <dbReference type="ARBA" id="ARBA00034126"/>
    </source>
</evidence>
<dbReference type="Pfam" id="PF12756">
    <property type="entry name" value="zf-C2H2_2"/>
    <property type="match status" value="1"/>
</dbReference>
<dbReference type="Pfam" id="PF12171">
    <property type="entry name" value="zf-C2H2_jaz"/>
    <property type="match status" value="1"/>
</dbReference>